<feature type="compositionally biased region" description="Basic and acidic residues" evidence="1">
    <location>
        <begin position="56"/>
        <end position="68"/>
    </location>
</feature>
<evidence type="ECO:0000313" key="2">
    <source>
        <dbReference type="EMBL" id="QOL49855.1"/>
    </source>
</evidence>
<dbReference type="Proteomes" id="UP000593875">
    <property type="component" value="Chromosome"/>
</dbReference>
<organism evidence="2 3">
    <name type="scientific">Massilia litorea</name>
    <dbReference type="NCBI Taxonomy" id="2769491"/>
    <lineage>
        <taxon>Bacteria</taxon>
        <taxon>Pseudomonadati</taxon>
        <taxon>Pseudomonadota</taxon>
        <taxon>Betaproteobacteria</taxon>
        <taxon>Burkholderiales</taxon>
        <taxon>Oxalobacteraceae</taxon>
        <taxon>Telluria group</taxon>
        <taxon>Massilia</taxon>
    </lineage>
</organism>
<feature type="compositionally biased region" description="Basic and acidic residues" evidence="1">
    <location>
        <begin position="35"/>
        <end position="49"/>
    </location>
</feature>
<dbReference type="EMBL" id="CP062941">
    <property type="protein sequence ID" value="QOL49855.1"/>
    <property type="molecule type" value="Genomic_DNA"/>
</dbReference>
<dbReference type="RefSeq" id="WP_193686880.1">
    <property type="nucleotide sequence ID" value="NZ_CP062941.1"/>
</dbReference>
<feature type="region of interest" description="Disordered" evidence="1">
    <location>
        <begin position="1"/>
        <end position="68"/>
    </location>
</feature>
<name>A0A7L9U6R2_9BURK</name>
<evidence type="ECO:0000313" key="3">
    <source>
        <dbReference type="Proteomes" id="UP000593875"/>
    </source>
</evidence>
<gene>
    <name evidence="2" type="ORF">LPB04_00520</name>
</gene>
<evidence type="ECO:0000256" key="1">
    <source>
        <dbReference type="SAM" id="MobiDB-lite"/>
    </source>
</evidence>
<protein>
    <submittedName>
        <fullName evidence="2">Uncharacterized protein</fullName>
    </submittedName>
</protein>
<proteinExistence type="predicted"/>
<dbReference type="AlphaFoldDB" id="A0A7L9U6R2"/>
<reference evidence="2 3" key="1">
    <citation type="submission" date="2020-10" db="EMBL/GenBank/DDBJ databases">
        <title>Genome sequencing of Massilia sp. LPB0304.</title>
        <authorList>
            <person name="Kim J."/>
        </authorList>
    </citation>
    <scope>NUCLEOTIDE SEQUENCE [LARGE SCALE GENOMIC DNA]</scope>
    <source>
        <strain evidence="2 3">LPB0304</strain>
    </source>
</reference>
<dbReference type="KEGG" id="mlir:LPB04_00520"/>
<sequence length="68" mass="7567">MNEWIIAPLLEPDPTGMIAHRGTSPEEAGQPPHEGVVDDRRHGDRRDGHDDEADPDFARGDDRRGDLV</sequence>
<keyword evidence="3" id="KW-1185">Reference proteome</keyword>
<accession>A0A7L9U6R2</accession>